<feature type="domain" description="BTB" evidence="2">
    <location>
        <begin position="105"/>
        <end position="191"/>
    </location>
</feature>
<evidence type="ECO:0000313" key="4">
    <source>
        <dbReference type="Proteomes" id="UP001147752"/>
    </source>
</evidence>
<dbReference type="PROSITE" id="PS50097">
    <property type="entry name" value="BTB"/>
    <property type="match status" value="1"/>
</dbReference>
<sequence>MEGCRQATPSNLFFNSSSIHHPVSSFISNPSAHRAHQFPVDMKNKKELSALRVRQMEHAAKKDEGEQDKDPANELLNALARYQMLLQRLENHQRHSSVHLDPKYSDLTIVCGDEEYTVHKCIVCPRSAFFAKVCDSGLQVRHQGNETIHRWRTSANSTKESSTNRIKPQEESILVKGMIEYFYHLDYEVQPHSPETDIFIGLDKPTSDTDTDTTEAPSESAEDPVTTVDPLSVPILMYSLADRVFTEGLKVLSKEKLGQELGRRLNSKIFPHAIAQIYNSTPANDRGLRDMAIKLTMDNIKELRAAQVAPSTFPDSLVRSTPQFASDLAVAMMEKMVADWQHRGVRGTNSNSAYY</sequence>
<evidence type="ECO:0000259" key="2">
    <source>
        <dbReference type="PROSITE" id="PS50097"/>
    </source>
</evidence>
<evidence type="ECO:0000313" key="3">
    <source>
        <dbReference type="EMBL" id="KAJ5385445.1"/>
    </source>
</evidence>
<dbReference type="Proteomes" id="UP001147752">
    <property type="component" value="Unassembled WGS sequence"/>
</dbReference>
<dbReference type="Gene3D" id="3.30.710.10">
    <property type="entry name" value="Potassium Channel Kv1.1, Chain A"/>
    <property type="match status" value="1"/>
</dbReference>
<evidence type="ECO:0000256" key="1">
    <source>
        <dbReference type="SAM" id="MobiDB-lite"/>
    </source>
</evidence>
<dbReference type="EMBL" id="JAPZBT010000001">
    <property type="protein sequence ID" value="KAJ5385445.1"/>
    <property type="molecule type" value="Genomic_DNA"/>
</dbReference>
<dbReference type="InterPro" id="IPR011333">
    <property type="entry name" value="SKP1/BTB/POZ_sf"/>
</dbReference>
<dbReference type="PANTHER" id="PTHR47843">
    <property type="entry name" value="BTB DOMAIN-CONTAINING PROTEIN-RELATED"/>
    <property type="match status" value="1"/>
</dbReference>
<dbReference type="RefSeq" id="XP_056585221.1">
    <property type="nucleotide sequence ID" value="XM_056721086.1"/>
</dbReference>
<dbReference type="OrthoDB" id="6359816at2759"/>
<comment type="caution">
    <text evidence="3">The sequence shown here is derived from an EMBL/GenBank/DDBJ whole genome shotgun (WGS) entry which is preliminary data.</text>
</comment>
<reference evidence="3" key="1">
    <citation type="submission" date="2022-12" db="EMBL/GenBank/DDBJ databases">
        <authorList>
            <person name="Petersen C."/>
        </authorList>
    </citation>
    <scope>NUCLEOTIDE SEQUENCE</scope>
    <source>
        <strain evidence="3">IBT 3081</strain>
    </source>
</reference>
<organism evidence="3 4">
    <name type="scientific">Penicillium concentricum</name>
    <dbReference type="NCBI Taxonomy" id="293559"/>
    <lineage>
        <taxon>Eukaryota</taxon>
        <taxon>Fungi</taxon>
        <taxon>Dikarya</taxon>
        <taxon>Ascomycota</taxon>
        <taxon>Pezizomycotina</taxon>
        <taxon>Eurotiomycetes</taxon>
        <taxon>Eurotiomycetidae</taxon>
        <taxon>Eurotiales</taxon>
        <taxon>Aspergillaceae</taxon>
        <taxon>Penicillium</taxon>
    </lineage>
</organism>
<keyword evidence="4" id="KW-1185">Reference proteome</keyword>
<proteinExistence type="predicted"/>
<dbReference type="CDD" id="cd18186">
    <property type="entry name" value="BTB_POZ_ZBTB_KLHL-like"/>
    <property type="match status" value="1"/>
</dbReference>
<dbReference type="Pfam" id="PF00651">
    <property type="entry name" value="BTB"/>
    <property type="match status" value="1"/>
</dbReference>
<feature type="region of interest" description="Disordered" evidence="1">
    <location>
        <begin position="202"/>
        <end position="226"/>
    </location>
</feature>
<dbReference type="InterPro" id="IPR000210">
    <property type="entry name" value="BTB/POZ_dom"/>
</dbReference>
<dbReference type="SUPFAM" id="SSF54695">
    <property type="entry name" value="POZ domain"/>
    <property type="match status" value="1"/>
</dbReference>
<name>A0A9W9SVQ5_9EURO</name>
<dbReference type="PANTHER" id="PTHR47843:SF5">
    <property type="entry name" value="BTB_POZ DOMAIN PROTEIN"/>
    <property type="match status" value="1"/>
</dbReference>
<protein>
    <recommendedName>
        <fullName evidence="2">BTB domain-containing protein</fullName>
    </recommendedName>
</protein>
<accession>A0A9W9SVQ5</accession>
<reference evidence="3" key="2">
    <citation type="journal article" date="2023" name="IMA Fungus">
        <title>Comparative genomic study of the Penicillium genus elucidates a diverse pangenome and 15 lateral gene transfer events.</title>
        <authorList>
            <person name="Petersen C."/>
            <person name="Sorensen T."/>
            <person name="Nielsen M.R."/>
            <person name="Sondergaard T.E."/>
            <person name="Sorensen J.L."/>
            <person name="Fitzpatrick D.A."/>
            <person name="Frisvad J.C."/>
            <person name="Nielsen K.L."/>
        </authorList>
    </citation>
    <scope>NUCLEOTIDE SEQUENCE</scope>
    <source>
        <strain evidence="3">IBT 3081</strain>
    </source>
</reference>
<dbReference type="GeneID" id="81460269"/>
<dbReference type="AlphaFoldDB" id="A0A9W9SVQ5"/>
<gene>
    <name evidence="3" type="ORF">N7517_003356</name>
</gene>